<feature type="compositionally biased region" description="Basic and acidic residues" evidence="7">
    <location>
        <begin position="300"/>
        <end position="309"/>
    </location>
</feature>
<dbReference type="AlphaFoldDB" id="A0A1Y2CIM0"/>
<dbReference type="GO" id="GO:0006367">
    <property type="term" value="P:transcription initiation at RNA polymerase II promoter"/>
    <property type="evidence" value="ECO:0007669"/>
    <property type="project" value="InterPro"/>
</dbReference>
<keyword evidence="3" id="KW-0805">Transcription regulation</keyword>
<evidence type="ECO:0000256" key="5">
    <source>
        <dbReference type="ARBA" id="ARBA00023163"/>
    </source>
</evidence>
<feature type="region of interest" description="Disordered" evidence="7">
    <location>
        <begin position="469"/>
        <end position="591"/>
    </location>
</feature>
<protein>
    <submittedName>
        <fullName evidence="8">Uncharacterized protein</fullName>
    </submittedName>
</protein>
<keyword evidence="6" id="KW-0539">Nucleus</keyword>
<dbReference type="GO" id="GO:0003677">
    <property type="term" value="F:DNA binding"/>
    <property type="evidence" value="ECO:0007669"/>
    <property type="project" value="UniProtKB-KW"/>
</dbReference>
<dbReference type="PANTHER" id="PTHR13011">
    <property type="entry name" value="TFIIF-ALPHA"/>
    <property type="match status" value="1"/>
</dbReference>
<feature type="compositionally biased region" description="Acidic residues" evidence="7">
    <location>
        <begin position="317"/>
        <end position="328"/>
    </location>
</feature>
<evidence type="ECO:0000256" key="1">
    <source>
        <dbReference type="ARBA" id="ARBA00004123"/>
    </source>
</evidence>
<feature type="compositionally biased region" description="Basic and acidic residues" evidence="7">
    <location>
        <begin position="505"/>
        <end position="525"/>
    </location>
</feature>
<sequence>MSFGEYDEFRLVSSGHGDILAHVIRFPPSAPLSSLVAPIRMHRRIPELASLEQPRTDDDNVKEEANDVKSEEPVVKLGFDGKPLKPKQANIHKVSEKTRQMFFGVAEEGEDPLARAKRKDPDRFPWILRDSKEGPLPEVLVGSVEVDKASSDRVLLVVAPPAQGANTFVVTPVTKIHKLVAKPKFQTFTTEEAEEKMAQQAKKGLDRWENAGSLLGKKKTEDEIAIEVDGITLTKEEREQVARQLKKLNPAIAASVANAHRPPPRPTLNADGLNEEIDFDHEMSDDENPDFGIENEEEAREAKKREYGKKIGRATFEELDEEKDELAFEMEALKRKSVSKQEKKLKKALKKHAKDDLYISDDDEDDDDSEPEPTPQQPAATTNSSTNPSKQGTPSLSQPSPSLPTTESPLVIAAKIAKAKKKEDIRGYDAESAARKAMYGGVNINAMRDILKSTTTVSSVSALTSKVNEVGGERGGSTSPDLAAGGGTKIKLKLGGSGSGGSPDLVDRKRKSDASPNLDGKKAKTEAAAPVVPPAPSTADLFPKQKSGASPSLKKQGSPTVGGSQKSPPLMATSPRLEELRGGSKKKHAPVPALSNENLLTEQDIRTLLSRPNPPKTIKEIVALIKDKMKFQENKPRLGVILKAVCKKVKDADGVTDILILKQ</sequence>
<dbReference type="GO" id="GO:0016251">
    <property type="term" value="F:RNA polymerase II general transcription initiation factor activity"/>
    <property type="evidence" value="ECO:0007669"/>
    <property type="project" value="TreeGrafter"/>
</dbReference>
<dbReference type="STRING" id="329046.A0A1Y2CIM0"/>
<reference evidence="8 9" key="1">
    <citation type="submission" date="2016-07" db="EMBL/GenBank/DDBJ databases">
        <title>Pervasive Adenine N6-methylation of Active Genes in Fungi.</title>
        <authorList>
            <consortium name="DOE Joint Genome Institute"/>
            <person name="Mondo S.J."/>
            <person name="Dannebaum R.O."/>
            <person name="Kuo R.C."/>
            <person name="Labutti K."/>
            <person name="Haridas S."/>
            <person name="Kuo A."/>
            <person name="Salamov A."/>
            <person name="Ahrendt S.R."/>
            <person name="Lipzen A."/>
            <person name="Sullivan W."/>
            <person name="Andreopoulos W.B."/>
            <person name="Clum A."/>
            <person name="Lindquist E."/>
            <person name="Daum C."/>
            <person name="Ramamoorthy G.K."/>
            <person name="Gryganskyi A."/>
            <person name="Culley D."/>
            <person name="Magnuson J.K."/>
            <person name="James T.Y."/>
            <person name="O'Malley M.A."/>
            <person name="Stajich J.E."/>
            <person name="Spatafora J.W."/>
            <person name="Visel A."/>
            <person name="Grigoriev I.V."/>
        </authorList>
    </citation>
    <scope>NUCLEOTIDE SEQUENCE [LARGE SCALE GENOMIC DNA]</scope>
    <source>
        <strain evidence="8 9">JEL800</strain>
    </source>
</reference>
<feature type="compositionally biased region" description="Acidic residues" evidence="7">
    <location>
        <begin position="358"/>
        <end position="371"/>
    </location>
</feature>
<evidence type="ECO:0000256" key="4">
    <source>
        <dbReference type="ARBA" id="ARBA00023125"/>
    </source>
</evidence>
<dbReference type="GO" id="GO:0032968">
    <property type="term" value="P:positive regulation of transcription elongation by RNA polymerase II"/>
    <property type="evidence" value="ECO:0007669"/>
    <property type="project" value="InterPro"/>
</dbReference>
<dbReference type="InterPro" id="IPR011039">
    <property type="entry name" value="TFIIF_interaction"/>
</dbReference>
<dbReference type="EMBL" id="MCGO01000015">
    <property type="protein sequence ID" value="ORY46898.1"/>
    <property type="molecule type" value="Genomic_DNA"/>
</dbReference>
<evidence type="ECO:0000256" key="7">
    <source>
        <dbReference type="SAM" id="MobiDB-lite"/>
    </source>
</evidence>
<feature type="compositionally biased region" description="Low complexity" evidence="7">
    <location>
        <begin position="393"/>
        <end position="409"/>
    </location>
</feature>
<proteinExistence type="inferred from homology"/>
<feature type="compositionally biased region" description="Basic residues" evidence="7">
    <location>
        <begin position="343"/>
        <end position="352"/>
    </location>
</feature>
<evidence type="ECO:0000256" key="6">
    <source>
        <dbReference type="ARBA" id="ARBA00023242"/>
    </source>
</evidence>
<keyword evidence="4" id="KW-0238">DNA-binding</keyword>
<feature type="compositionally biased region" description="Polar residues" evidence="7">
    <location>
        <begin position="383"/>
        <end position="392"/>
    </location>
</feature>
<name>A0A1Y2CIM0_9FUNG</name>
<keyword evidence="5" id="KW-0804">Transcription</keyword>
<dbReference type="SUPFAM" id="SSF50916">
    <property type="entry name" value="Rap30/74 interaction domains"/>
    <property type="match status" value="1"/>
</dbReference>
<dbReference type="Proteomes" id="UP000193642">
    <property type="component" value="Unassembled WGS sequence"/>
</dbReference>
<evidence type="ECO:0000256" key="3">
    <source>
        <dbReference type="ARBA" id="ARBA00023015"/>
    </source>
</evidence>
<comment type="caution">
    <text evidence="8">The sequence shown here is derived from an EMBL/GenBank/DDBJ whole genome shotgun (WGS) entry which is preliminary data.</text>
</comment>
<dbReference type="PANTHER" id="PTHR13011:SF0">
    <property type="entry name" value="GENERAL TRANSCRIPTION FACTOR IIF SUBUNIT 1"/>
    <property type="match status" value="1"/>
</dbReference>
<keyword evidence="9" id="KW-1185">Reference proteome</keyword>
<evidence type="ECO:0000313" key="9">
    <source>
        <dbReference type="Proteomes" id="UP000193642"/>
    </source>
</evidence>
<feature type="compositionally biased region" description="Polar residues" evidence="7">
    <location>
        <begin position="547"/>
        <end position="567"/>
    </location>
</feature>
<dbReference type="GO" id="GO:0005674">
    <property type="term" value="C:transcription factor TFIIF complex"/>
    <property type="evidence" value="ECO:0007669"/>
    <property type="project" value="TreeGrafter"/>
</dbReference>
<evidence type="ECO:0000313" key="8">
    <source>
        <dbReference type="EMBL" id="ORY46898.1"/>
    </source>
</evidence>
<comment type="similarity">
    <text evidence="2">Belongs to the TFIIF alpha subunit family.</text>
</comment>
<comment type="subcellular location">
    <subcellularLocation>
        <location evidence="1">Nucleus</location>
    </subcellularLocation>
</comment>
<dbReference type="OrthoDB" id="76676at2759"/>
<feature type="compositionally biased region" description="Basic and acidic residues" evidence="7">
    <location>
        <begin position="54"/>
        <end position="70"/>
    </location>
</feature>
<feature type="region of interest" description="Disordered" evidence="7">
    <location>
        <begin position="51"/>
        <end position="70"/>
    </location>
</feature>
<dbReference type="GO" id="GO:0001096">
    <property type="term" value="F:TFIIF-class transcription factor complex binding"/>
    <property type="evidence" value="ECO:0007669"/>
    <property type="project" value="TreeGrafter"/>
</dbReference>
<feature type="compositionally biased region" description="Acidic residues" evidence="7">
    <location>
        <begin position="280"/>
        <end position="299"/>
    </location>
</feature>
<dbReference type="InterPro" id="IPR008851">
    <property type="entry name" value="TFIIF-alpha"/>
</dbReference>
<accession>A0A1Y2CIM0</accession>
<evidence type="ECO:0000256" key="2">
    <source>
        <dbReference type="ARBA" id="ARBA00005249"/>
    </source>
</evidence>
<gene>
    <name evidence="8" type="ORF">BCR33DRAFT_715304</name>
</gene>
<feature type="region of interest" description="Disordered" evidence="7">
    <location>
        <begin position="280"/>
        <end position="409"/>
    </location>
</feature>
<organism evidence="8 9">
    <name type="scientific">Rhizoclosmatium globosum</name>
    <dbReference type="NCBI Taxonomy" id="329046"/>
    <lineage>
        <taxon>Eukaryota</taxon>
        <taxon>Fungi</taxon>
        <taxon>Fungi incertae sedis</taxon>
        <taxon>Chytridiomycota</taxon>
        <taxon>Chytridiomycota incertae sedis</taxon>
        <taxon>Chytridiomycetes</taxon>
        <taxon>Chytridiales</taxon>
        <taxon>Chytriomycetaceae</taxon>
        <taxon>Rhizoclosmatium</taxon>
    </lineage>
</organism>
<feature type="compositionally biased region" description="Basic and acidic residues" evidence="7">
    <location>
        <begin position="331"/>
        <end position="342"/>
    </location>
</feature>